<dbReference type="EMBL" id="QQAH01000009">
    <property type="protein sequence ID" value="RDD81512.1"/>
    <property type="molecule type" value="Genomic_DNA"/>
</dbReference>
<reference evidence="3 4" key="1">
    <citation type="submission" date="2018-07" db="EMBL/GenBank/DDBJ databases">
        <title>Dyella tabacisoli L4-6T, whole genome shotgun sequence.</title>
        <authorList>
            <person name="Zhou X.-K."/>
            <person name="Li W.-J."/>
            <person name="Duan Y.-Q."/>
        </authorList>
    </citation>
    <scope>NUCLEOTIDE SEQUENCE [LARGE SCALE GENOMIC DNA]</scope>
    <source>
        <strain evidence="3 4">L4-6</strain>
    </source>
</reference>
<dbReference type="InterPro" id="IPR050491">
    <property type="entry name" value="AmpC-like"/>
</dbReference>
<dbReference type="Proteomes" id="UP000253782">
    <property type="component" value="Unassembled WGS sequence"/>
</dbReference>
<keyword evidence="1" id="KW-0732">Signal</keyword>
<dbReference type="GO" id="GO:0016787">
    <property type="term" value="F:hydrolase activity"/>
    <property type="evidence" value="ECO:0007669"/>
    <property type="project" value="UniProtKB-KW"/>
</dbReference>
<dbReference type="PANTHER" id="PTHR46825">
    <property type="entry name" value="D-ALANYL-D-ALANINE-CARBOXYPEPTIDASE/ENDOPEPTIDASE AMPH"/>
    <property type="match status" value="1"/>
</dbReference>
<name>A0A369UL66_9GAMM</name>
<dbReference type="InterPro" id="IPR001466">
    <property type="entry name" value="Beta-lactam-related"/>
</dbReference>
<accession>A0A369UL66</accession>
<evidence type="ECO:0000313" key="3">
    <source>
        <dbReference type="EMBL" id="RDD81512.1"/>
    </source>
</evidence>
<proteinExistence type="predicted"/>
<dbReference type="Gene3D" id="3.40.710.10">
    <property type="entry name" value="DD-peptidase/beta-lactamase superfamily"/>
    <property type="match status" value="1"/>
</dbReference>
<dbReference type="AlphaFoldDB" id="A0A369UL66"/>
<dbReference type="Pfam" id="PF00144">
    <property type="entry name" value="Beta-lactamase"/>
    <property type="match status" value="1"/>
</dbReference>
<gene>
    <name evidence="3" type="ORF">DVJ77_10035</name>
</gene>
<evidence type="ECO:0000256" key="1">
    <source>
        <dbReference type="SAM" id="SignalP"/>
    </source>
</evidence>
<evidence type="ECO:0000259" key="2">
    <source>
        <dbReference type="Pfam" id="PF00144"/>
    </source>
</evidence>
<sequence>MSTCPSNSGVHPLKILALALLSLAAFTCHAQQALSERDIHKIENGLVPRILVQGEDTQTYNVLERMKLFNVPGLSLAVFKDGKVVWQKGYGLADVKGRVPVDIHTKFQSASISKSVTAFAVLKLSLEKGLDLDRDVNDYLTGWKVPENTFTQSEKVTIRRLLNHTAGLNGEGFPGYDKSDKIPDAVGVLNGEGNSPKLAVEAIPGTRYSYSGAGYVVLQKLVEELSGKSFERYMQDEVLTPLKMSDSSFNPYPSSHMSLAYDFRGQAYAGGWHVYPELAPAGLWTTPADLAKFCVAVRDSLRGVEGSYLPKAMAEQMRTASMKPGGGDEYGLGLEFRGKGINASFGHGGSNAGFKSEMFYFFNQDLGLVLMTNADNGRLARNEMIRALSNHYHLDLFPPKTVTAVRLAKADLDAYAGKYQHEQEKNRYFTVAVDSASGLTMQDLTSGKKNTFIPIGTDKFVDRYSGEEAVFTRNSASGSTRMLYDGDDTLIKVSE</sequence>
<evidence type="ECO:0000313" key="4">
    <source>
        <dbReference type="Proteomes" id="UP000253782"/>
    </source>
</evidence>
<keyword evidence="4" id="KW-1185">Reference proteome</keyword>
<dbReference type="PANTHER" id="PTHR46825:SF12">
    <property type="entry name" value="PENICILLIN-BINDING PROTEIN 4"/>
    <property type="match status" value="1"/>
</dbReference>
<feature type="domain" description="Beta-lactamase-related" evidence="2">
    <location>
        <begin position="70"/>
        <end position="378"/>
    </location>
</feature>
<feature type="chain" id="PRO_5016795519" evidence="1">
    <location>
        <begin position="31"/>
        <end position="495"/>
    </location>
</feature>
<comment type="caution">
    <text evidence="3">The sequence shown here is derived from an EMBL/GenBank/DDBJ whole genome shotgun (WGS) entry which is preliminary data.</text>
</comment>
<dbReference type="SUPFAM" id="SSF56601">
    <property type="entry name" value="beta-lactamase/transpeptidase-like"/>
    <property type="match status" value="1"/>
</dbReference>
<dbReference type="InterPro" id="IPR012338">
    <property type="entry name" value="Beta-lactam/transpept-like"/>
</dbReference>
<dbReference type="OrthoDB" id="9799367at2"/>
<feature type="signal peptide" evidence="1">
    <location>
        <begin position="1"/>
        <end position="30"/>
    </location>
</feature>
<keyword evidence="3" id="KW-0378">Hydrolase</keyword>
<protein>
    <submittedName>
        <fullName evidence="3">Class A beta-lactamase-related serine hydrolase</fullName>
    </submittedName>
</protein>
<organism evidence="3 4">
    <name type="scientific">Dyella tabacisoli</name>
    <dbReference type="NCBI Taxonomy" id="2282381"/>
    <lineage>
        <taxon>Bacteria</taxon>
        <taxon>Pseudomonadati</taxon>
        <taxon>Pseudomonadota</taxon>
        <taxon>Gammaproteobacteria</taxon>
        <taxon>Lysobacterales</taxon>
        <taxon>Rhodanobacteraceae</taxon>
        <taxon>Dyella</taxon>
    </lineage>
</organism>